<dbReference type="AlphaFoldDB" id="A0A7W6FLE1"/>
<dbReference type="Pfam" id="PF00557">
    <property type="entry name" value="Peptidase_M24"/>
    <property type="match status" value="1"/>
</dbReference>
<keyword evidence="3" id="KW-0378">Hydrolase</keyword>
<dbReference type="SUPFAM" id="SSF53092">
    <property type="entry name" value="Creatinase/prolidase N-terminal domain"/>
    <property type="match status" value="1"/>
</dbReference>
<dbReference type="RefSeq" id="WP_246719440.1">
    <property type="nucleotide sequence ID" value="NZ_JACIDG010000016.1"/>
</dbReference>
<evidence type="ECO:0000259" key="1">
    <source>
        <dbReference type="Pfam" id="PF00557"/>
    </source>
</evidence>
<comment type="caution">
    <text evidence="3">The sequence shown here is derived from an EMBL/GenBank/DDBJ whole genome shotgun (WGS) entry which is preliminary data.</text>
</comment>
<dbReference type="CDD" id="cd01066">
    <property type="entry name" value="APP_MetAP"/>
    <property type="match status" value="1"/>
</dbReference>
<dbReference type="InterPro" id="IPR000587">
    <property type="entry name" value="Creatinase_N"/>
</dbReference>
<dbReference type="PANTHER" id="PTHR46112:SF2">
    <property type="entry name" value="XAA-PRO AMINOPEPTIDASE P-RELATED"/>
    <property type="match status" value="1"/>
</dbReference>
<protein>
    <submittedName>
        <fullName evidence="3">Xaa-Pro aminopeptidase</fullName>
    </submittedName>
</protein>
<proteinExistence type="predicted"/>
<sequence>MTVSKSEPTGAAMPALYFTETEYQARLAATKVEMQASGFDALILSDPANIFYLTGFDAWAFYAPLFLVVAANEDQPIWIGRFMDAVSARDTTYLREENIRAYPDSFVQSTTSHPVQPVSEILKERRLDKGVIGVEMGAYYYTARIHAEFVSSLPNVRFEDAELLVNRVRLVKSSAEQIYMRQAGQIVDAAMSAAVAKCAPGVRECDVVAEIYKAQISGLTDAGGVYTTSPPHFCADERVRTPHGLWTDRPLKKDAPLNIEIAGSRLHYHCPMTRTVFLGQPPDSYRRLAAAVVEGLNTTMGSIRPGMAAEEVELVWRGSIAKHGFEKEARLGYSIGLGFPPTWGERTVSLRPGDTTVLQPGMAFHCMSGLWLDDTGIAITQSFLVTEEGNEPLTQFERELVSIS</sequence>
<dbReference type="EMBL" id="JACIDG010000016">
    <property type="protein sequence ID" value="MBB3918125.1"/>
    <property type="molecule type" value="Genomic_DNA"/>
</dbReference>
<dbReference type="Proteomes" id="UP000545490">
    <property type="component" value="Unassembled WGS sequence"/>
</dbReference>
<evidence type="ECO:0000313" key="4">
    <source>
        <dbReference type="Proteomes" id="UP000545490"/>
    </source>
</evidence>
<dbReference type="SUPFAM" id="SSF55920">
    <property type="entry name" value="Creatinase/aminopeptidase"/>
    <property type="match status" value="1"/>
</dbReference>
<dbReference type="Gene3D" id="3.90.230.10">
    <property type="entry name" value="Creatinase/methionine aminopeptidase superfamily"/>
    <property type="match status" value="1"/>
</dbReference>
<dbReference type="InterPro" id="IPR000994">
    <property type="entry name" value="Pept_M24"/>
</dbReference>
<dbReference type="InterPro" id="IPR029149">
    <property type="entry name" value="Creatin/AminoP/Spt16_N"/>
</dbReference>
<dbReference type="GO" id="GO:0004177">
    <property type="term" value="F:aminopeptidase activity"/>
    <property type="evidence" value="ECO:0007669"/>
    <property type="project" value="UniProtKB-KW"/>
</dbReference>
<evidence type="ECO:0000313" key="3">
    <source>
        <dbReference type="EMBL" id="MBB3918125.1"/>
    </source>
</evidence>
<reference evidence="3 4" key="1">
    <citation type="submission" date="2020-08" db="EMBL/GenBank/DDBJ databases">
        <title>Genomic Encyclopedia of Type Strains, Phase IV (KMG-IV): sequencing the most valuable type-strain genomes for metagenomic binning, comparative biology and taxonomic classification.</title>
        <authorList>
            <person name="Goeker M."/>
        </authorList>
    </citation>
    <scope>NUCLEOTIDE SEQUENCE [LARGE SCALE GENOMIC DNA]</scope>
    <source>
        <strain evidence="3 4">DSM 19331</strain>
    </source>
</reference>
<dbReference type="InterPro" id="IPR036005">
    <property type="entry name" value="Creatinase/aminopeptidase-like"/>
</dbReference>
<keyword evidence="3" id="KW-0031">Aminopeptidase</keyword>
<gene>
    <name evidence="3" type="ORF">GGQ65_005456</name>
</gene>
<accession>A0A7W6FLE1</accession>
<feature type="domain" description="Peptidase M24" evidence="1">
    <location>
        <begin position="180"/>
        <end position="387"/>
    </location>
</feature>
<feature type="domain" description="Creatinase N-terminal" evidence="2">
    <location>
        <begin position="26"/>
        <end position="171"/>
    </location>
</feature>
<dbReference type="InterPro" id="IPR050659">
    <property type="entry name" value="Peptidase_M24B"/>
</dbReference>
<name>A0A7W6FLE1_9HYPH</name>
<dbReference type="PANTHER" id="PTHR46112">
    <property type="entry name" value="AMINOPEPTIDASE"/>
    <property type="match status" value="1"/>
</dbReference>
<dbReference type="Pfam" id="PF01321">
    <property type="entry name" value="Creatinase_N"/>
    <property type="match status" value="1"/>
</dbReference>
<dbReference type="Gene3D" id="3.40.350.10">
    <property type="entry name" value="Creatinase/prolidase N-terminal domain"/>
    <property type="match status" value="1"/>
</dbReference>
<evidence type="ECO:0000259" key="2">
    <source>
        <dbReference type="Pfam" id="PF01321"/>
    </source>
</evidence>
<keyword evidence="3" id="KW-0645">Protease</keyword>
<organism evidence="3 4">
    <name type="scientific">Rhizobium fabae</name>
    <dbReference type="NCBI Taxonomy" id="573179"/>
    <lineage>
        <taxon>Bacteria</taxon>
        <taxon>Pseudomonadati</taxon>
        <taxon>Pseudomonadota</taxon>
        <taxon>Alphaproteobacteria</taxon>
        <taxon>Hyphomicrobiales</taxon>
        <taxon>Rhizobiaceae</taxon>
        <taxon>Rhizobium/Agrobacterium group</taxon>
        <taxon>Rhizobium</taxon>
    </lineage>
</organism>